<reference evidence="2 3" key="1">
    <citation type="submission" date="2010-08" db="EMBL/GenBank/DDBJ databases">
        <title>Complete sequence of Clostridium cellulovorans 743B.</title>
        <authorList>
            <consortium name="US DOE Joint Genome Institute"/>
            <person name="Lucas S."/>
            <person name="Copeland A."/>
            <person name="Lapidus A."/>
            <person name="Cheng J.-F."/>
            <person name="Bruce D."/>
            <person name="Goodwin L."/>
            <person name="Pitluck S."/>
            <person name="Chertkov O."/>
            <person name="Detter J.C."/>
            <person name="Han C."/>
            <person name="Tapia R."/>
            <person name="Land M."/>
            <person name="Hauser L."/>
            <person name="Chang Y.-J."/>
            <person name="Jeffries C."/>
            <person name="Kyrpides N."/>
            <person name="Ivanova N."/>
            <person name="Mikhailova N."/>
            <person name="Hemme C.L."/>
            <person name="Woyke T."/>
        </authorList>
    </citation>
    <scope>NUCLEOTIDE SEQUENCE [LARGE SCALE GENOMIC DNA]</scope>
    <source>
        <strain evidence="3">ATCC 35296 / DSM 3052 / OCM 3 / 743B</strain>
    </source>
</reference>
<dbReference type="EMBL" id="CP002160">
    <property type="protein sequence ID" value="ADL50244.1"/>
    <property type="molecule type" value="Genomic_DNA"/>
</dbReference>
<keyword evidence="1" id="KW-0812">Transmembrane</keyword>
<feature type="transmembrane region" description="Helical" evidence="1">
    <location>
        <begin position="24"/>
        <end position="45"/>
    </location>
</feature>
<accession>D9SQH7</accession>
<dbReference type="Proteomes" id="UP000002730">
    <property type="component" value="Chromosome"/>
</dbReference>
<feature type="transmembrane region" description="Helical" evidence="1">
    <location>
        <begin position="131"/>
        <end position="151"/>
    </location>
</feature>
<keyword evidence="1" id="KW-0472">Membrane</keyword>
<keyword evidence="3" id="KW-1185">Reference proteome</keyword>
<feature type="transmembrane region" description="Helical" evidence="1">
    <location>
        <begin position="103"/>
        <end position="125"/>
    </location>
</feature>
<protein>
    <recommendedName>
        <fullName evidence="4">DUF2178 domain-containing protein</fullName>
    </recommendedName>
</protein>
<dbReference type="InterPro" id="IPR019235">
    <property type="entry name" value="DUF2178_TM"/>
</dbReference>
<evidence type="ECO:0000313" key="2">
    <source>
        <dbReference type="EMBL" id="ADL50244.1"/>
    </source>
</evidence>
<dbReference type="RefSeq" id="WP_010074988.1">
    <property type="nucleotide sequence ID" value="NC_014393.1"/>
</dbReference>
<feature type="transmembrane region" description="Helical" evidence="1">
    <location>
        <begin position="51"/>
        <end position="72"/>
    </location>
</feature>
<dbReference type="KEGG" id="ccb:Clocel_0468"/>
<gene>
    <name evidence="2" type="ordered locus">Clocel_0468</name>
</gene>
<dbReference type="OrthoDB" id="1929706at2"/>
<evidence type="ECO:0008006" key="4">
    <source>
        <dbReference type="Google" id="ProtNLM"/>
    </source>
</evidence>
<dbReference type="STRING" id="573061.Clocel_0468"/>
<organism evidence="2 3">
    <name type="scientific">Clostridium cellulovorans (strain ATCC 35296 / DSM 3052 / OCM 3 / 743B)</name>
    <dbReference type="NCBI Taxonomy" id="573061"/>
    <lineage>
        <taxon>Bacteria</taxon>
        <taxon>Bacillati</taxon>
        <taxon>Bacillota</taxon>
        <taxon>Clostridia</taxon>
        <taxon>Eubacteriales</taxon>
        <taxon>Clostridiaceae</taxon>
        <taxon>Clostridium</taxon>
    </lineage>
</organism>
<dbReference type="Pfam" id="PF09946">
    <property type="entry name" value="DUF2178"/>
    <property type="match status" value="1"/>
</dbReference>
<sequence length="155" mass="17412">MILKMLMSQTGTDKDYKEVLKKRIGLCYVVVVLGLSTLGLALFFSSHLSSFLSGVYTGIGAGLIGAGIALIIKMKRVLKDEKKIKQKRLSEQDERNIMINQKAVQASTIVILVLAYLGLMVSGIFNLIVFWTLWVVVAVFMVVFVIFSFYYNKKY</sequence>
<dbReference type="eggNOG" id="ENOG5033DC4">
    <property type="taxonomic scope" value="Bacteria"/>
</dbReference>
<evidence type="ECO:0000313" key="3">
    <source>
        <dbReference type="Proteomes" id="UP000002730"/>
    </source>
</evidence>
<dbReference type="HOGENOM" id="CLU_138449_0_0_9"/>
<keyword evidence="1" id="KW-1133">Transmembrane helix</keyword>
<dbReference type="AlphaFoldDB" id="D9SQH7"/>
<name>D9SQH7_CLOC7</name>
<proteinExistence type="predicted"/>
<evidence type="ECO:0000256" key="1">
    <source>
        <dbReference type="SAM" id="Phobius"/>
    </source>
</evidence>